<dbReference type="Proteomes" id="UP001176940">
    <property type="component" value="Unassembled WGS sequence"/>
</dbReference>
<keyword evidence="1" id="KW-0472">Membrane</keyword>
<evidence type="ECO:0000313" key="2">
    <source>
        <dbReference type="EMBL" id="CAJ0917322.1"/>
    </source>
</evidence>
<organism evidence="2 3">
    <name type="scientific">Ranitomeya imitator</name>
    <name type="common">mimic poison frog</name>
    <dbReference type="NCBI Taxonomy" id="111125"/>
    <lineage>
        <taxon>Eukaryota</taxon>
        <taxon>Metazoa</taxon>
        <taxon>Chordata</taxon>
        <taxon>Craniata</taxon>
        <taxon>Vertebrata</taxon>
        <taxon>Euteleostomi</taxon>
        <taxon>Amphibia</taxon>
        <taxon>Batrachia</taxon>
        <taxon>Anura</taxon>
        <taxon>Neobatrachia</taxon>
        <taxon>Hyloidea</taxon>
        <taxon>Dendrobatidae</taxon>
        <taxon>Dendrobatinae</taxon>
        <taxon>Ranitomeya</taxon>
    </lineage>
</organism>
<keyword evidence="1" id="KW-0812">Transmembrane</keyword>
<name>A0ABN9KNL2_9NEOB</name>
<evidence type="ECO:0000313" key="3">
    <source>
        <dbReference type="Proteomes" id="UP001176940"/>
    </source>
</evidence>
<dbReference type="EMBL" id="CAUEEQ010000570">
    <property type="protein sequence ID" value="CAJ0917322.1"/>
    <property type="molecule type" value="Genomic_DNA"/>
</dbReference>
<keyword evidence="3" id="KW-1185">Reference proteome</keyword>
<evidence type="ECO:0000256" key="1">
    <source>
        <dbReference type="SAM" id="Phobius"/>
    </source>
</evidence>
<feature type="transmembrane region" description="Helical" evidence="1">
    <location>
        <begin position="51"/>
        <end position="72"/>
    </location>
</feature>
<proteinExistence type="predicted"/>
<protein>
    <submittedName>
        <fullName evidence="2">Uncharacterized protein</fullName>
    </submittedName>
</protein>
<comment type="caution">
    <text evidence="2">The sequence shown here is derived from an EMBL/GenBank/DDBJ whole genome shotgun (WGS) entry which is preliminary data.</text>
</comment>
<gene>
    <name evidence="2" type="ORF">RIMI_LOCUS482515</name>
</gene>
<reference evidence="2" key="1">
    <citation type="submission" date="2023-07" db="EMBL/GenBank/DDBJ databases">
        <authorList>
            <person name="Stuckert A."/>
        </authorList>
    </citation>
    <scope>NUCLEOTIDE SEQUENCE</scope>
</reference>
<accession>A0ABN9KNL2</accession>
<keyword evidence="1" id="KW-1133">Transmembrane helix</keyword>
<sequence length="97" mass="10874">MPHRTRTAAGPPLGEYNITCFSHLSGYIGGLSTALQNAVDKPLMLDPDNYLIIWIIADVVAFIHIIWAFLVLRACFRKKEDEESETVLLMKIESLVA</sequence>